<organism evidence="2 3">
    <name type="scientific">Sphaerisporangium krabiense</name>
    <dbReference type="NCBI Taxonomy" id="763782"/>
    <lineage>
        <taxon>Bacteria</taxon>
        <taxon>Bacillati</taxon>
        <taxon>Actinomycetota</taxon>
        <taxon>Actinomycetes</taxon>
        <taxon>Streptosporangiales</taxon>
        <taxon>Streptosporangiaceae</taxon>
        <taxon>Sphaerisporangium</taxon>
    </lineage>
</organism>
<dbReference type="Proteomes" id="UP000588112">
    <property type="component" value="Unassembled WGS sequence"/>
</dbReference>
<evidence type="ECO:0000259" key="1">
    <source>
        <dbReference type="Pfam" id="PF26395"/>
    </source>
</evidence>
<accession>A0A7W8Z472</accession>
<feature type="domain" description="Type II CBASS E2 protein" evidence="1">
    <location>
        <begin position="27"/>
        <end position="141"/>
    </location>
</feature>
<evidence type="ECO:0000313" key="2">
    <source>
        <dbReference type="EMBL" id="MBB5627124.1"/>
    </source>
</evidence>
<keyword evidence="3" id="KW-1185">Reference proteome</keyword>
<keyword evidence="2" id="KW-0436">Ligase</keyword>
<protein>
    <submittedName>
        <fullName evidence="2">Ubiquitin-protein ligase</fullName>
    </submittedName>
</protein>
<dbReference type="Pfam" id="PF26395">
    <property type="entry name" value="E2-CBASS"/>
    <property type="match status" value="1"/>
</dbReference>
<dbReference type="EMBL" id="JACHBR010000001">
    <property type="protein sequence ID" value="MBB5627124.1"/>
    <property type="molecule type" value="Genomic_DNA"/>
</dbReference>
<sequence length="141" mass="16438">MSDYDYVVPRGMLIMEGDASKRLYLEQQKLKTYFPQFGFSQSAGTGELGVTGRLRTNSGARYPLRLQITENYPYEFPYVFPIGWDSTCPHIYPAGNLCIMRPDQWRPFYSIAFAIAKSAIWLNKFEVFKRRGYWPGNEQDH</sequence>
<gene>
    <name evidence="2" type="ORF">BJ981_002823</name>
</gene>
<evidence type="ECO:0000313" key="3">
    <source>
        <dbReference type="Proteomes" id="UP000588112"/>
    </source>
</evidence>
<comment type="caution">
    <text evidence="2">The sequence shown here is derived from an EMBL/GenBank/DDBJ whole genome shotgun (WGS) entry which is preliminary data.</text>
</comment>
<dbReference type="CDD" id="cd00195">
    <property type="entry name" value="UBCc_UEV"/>
    <property type="match status" value="1"/>
</dbReference>
<dbReference type="InterPro" id="IPR058588">
    <property type="entry name" value="E2-CBASS"/>
</dbReference>
<dbReference type="InterPro" id="IPR016135">
    <property type="entry name" value="UBQ-conjugating_enzyme/RWD"/>
</dbReference>
<proteinExistence type="predicted"/>
<dbReference type="RefSeq" id="WP_184611553.1">
    <property type="nucleotide sequence ID" value="NZ_BOOS01000047.1"/>
</dbReference>
<dbReference type="SUPFAM" id="SSF54495">
    <property type="entry name" value="UBC-like"/>
    <property type="match status" value="1"/>
</dbReference>
<dbReference type="AlphaFoldDB" id="A0A7W8Z472"/>
<reference evidence="2 3" key="1">
    <citation type="submission" date="2020-08" db="EMBL/GenBank/DDBJ databases">
        <title>Sequencing the genomes of 1000 actinobacteria strains.</title>
        <authorList>
            <person name="Klenk H.-P."/>
        </authorList>
    </citation>
    <scope>NUCLEOTIDE SEQUENCE [LARGE SCALE GENOMIC DNA]</scope>
    <source>
        <strain evidence="2 3">DSM 45790</strain>
    </source>
</reference>
<name>A0A7W8Z472_9ACTN</name>
<dbReference type="GO" id="GO:0016874">
    <property type="term" value="F:ligase activity"/>
    <property type="evidence" value="ECO:0007669"/>
    <property type="project" value="UniProtKB-KW"/>
</dbReference>